<dbReference type="PANTHER" id="PTHR24559:SF440">
    <property type="entry name" value="RIBONUCLEASE H"/>
    <property type="match status" value="1"/>
</dbReference>
<evidence type="ECO:0000313" key="3">
    <source>
        <dbReference type="Proteomes" id="UP000765509"/>
    </source>
</evidence>
<dbReference type="Proteomes" id="UP000765509">
    <property type="component" value="Unassembled WGS sequence"/>
</dbReference>
<dbReference type="Pfam" id="PF00078">
    <property type="entry name" value="RVT_1"/>
    <property type="match status" value="1"/>
</dbReference>
<dbReference type="CDD" id="cd01647">
    <property type="entry name" value="RT_LTR"/>
    <property type="match status" value="1"/>
</dbReference>
<dbReference type="Gene3D" id="3.10.10.10">
    <property type="entry name" value="HIV Type 1 Reverse Transcriptase, subunit A, domain 1"/>
    <property type="match status" value="1"/>
</dbReference>
<dbReference type="InterPro" id="IPR043128">
    <property type="entry name" value="Rev_trsase/Diguanyl_cyclase"/>
</dbReference>
<dbReference type="InterPro" id="IPR043502">
    <property type="entry name" value="DNA/RNA_pol_sf"/>
</dbReference>
<protein>
    <recommendedName>
        <fullName evidence="1">Reverse transcriptase domain-containing protein</fullName>
    </recommendedName>
</protein>
<dbReference type="OrthoDB" id="5152741at2759"/>
<evidence type="ECO:0000313" key="2">
    <source>
        <dbReference type="EMBL" id="MBW0552734.1"/>
    </source>
</evidence>
<dbReference type="AlphaFoldDB" id="A0A9Q3IZA2"/>
<keyword evidence="3" id="KW-1185">Reference proteome</keyword>
<proteinExistence type="predicted"/>
<dbReference type="Gene3D" id="3.30.70.270">
    <property type="match status" value="1"/>
</dbReference>
<accession>A0A9Q3IZA2</accession>
<name>A0A9Q3IZA2_9BASI</name>
<dbReference type="InterPro" id="IPR000477">
    <property type="entry name" value="RT_dom"/>
</dbReference>
<gene>
    <name evidence="2" type="ORF">O181_092449</name>
</gene>
<organism evidence="2 3">
    <name type="scientific">Austropuccinia psidii MF-1</name>
    <dbReference type="NCBI Taxonomy" id="1389203"/>
    <lineage>
        <taxon>Eukaryota</taxon>
        <taxon>Fungi</taxon>
        <taxon>Dikarya</taxon>
        <taxon>Basidiomycota</taxon>
        <taxon>Pucciniomycotina</taxon>
        <taxon>Pucciniomycetes</taxon>
        <taxon>Pucciniales</taxon>
        <taxon>Sphaerophragmiaceae</taxon>
        <taxon>Austropuccinia</taxon>
    </lineage>
</organism>
<feature type="domain" description="Reverse transcriptase" evidence="1">
    <location>
        <begin position="125"/>
        <end position="240"/>
    </location>
</feature>
<dbReference type="PANTHER" id="PTHR24559">
    <property type="entry name" value="TRANSPOSON TY3-I GAG-POL POLYPROTEIN"/>
    <property type="match status" value="1"/>
</dbReference>
<comment type="caution">
    <text evidence="2">The sequence shown here is derived from an EMBL/GenBank/DDBJ whole genome shotgun (WGS) entry which is preliminary data.</text>
</comment>
<reference evidence="2" key="1">
    <citation type="submission" date="2021-03" db="EMBL/GenBank/DDBJ databases">
        <title>Draft genome sequence of rust myrtle Austropuccinia psidii MF-1, a brazilian biotype.</title>
        <authorList>
            <person name="Quecine M.C."/>
            <person name="Pachon D.M.R."/>
            <person name="Bonatelli M.L."/>
            <person name="Correr F.H."/>
            <person name="Franceschini L.M."/>
            <person name="Leite T.F."/>
            <person name="Margarido G.R.A."/>
            <person name="Almeida C.A."/>
            <person name="Ferrarezi J.A."/>
            <person name="Labate C.A."/>
        </authorList>
    </citation>
    <scope>NUCLEOTIDE SEQUENCE</scope>
    <source>
        <strain evidence="2">MF-1</strain>
    </source>
</reference>
<dbReference type="InterPro" id="IPR053134">
    <property type="entry name" value="RNA-dir_DNA_polymerase"/>
</dbReference>
<dbReference type="EMBL" id="AVOT02058991">
    <property type="protein sequence ID" value="MBW0552734.1"/>
    <property type="molecule type" value="Genomic_DNA"/>
</dbReference>
<dbReference type="SUPFAM" id="SSF56672">
    <property type="entry name" value="DNA/RNA polymerases"/>
    <property type="match status" value="1"/>
</dbReference>
<sequence>MDLPPLLFHASLEEQWDEEEEPEEIETILKGVPPAYHQYLDVFSKVKADKLPPNHACDNNIELEVSLPPVGIIYSLSNHDSETLWACTSWNIEKGVIRPSSSSTGEPFSFVKKNDGSLGLCVTHRKFNSLTRKNNITVSQINQLLNIFNSSTIFSKIDQCGSHNHLRIKEGDEHLTSFRAKYGSYKYLVRPFGLSSSPASLTSPVNHIFSDYLDFFEVVYLNDIMVLASSEEENVKNVASVF</sequence>
<evidence type="ECO:0000259" key="1">
    <source>
        <dbReference type="Pfam" id="PF00078"/>
    </source>
</evidence>